<comment type="caution">
    <text evidence="2">The sequence shown here is derived from an EMBL/GenBank/DDBJ whole genome shotgun (WGS) entry which is preliminary data.</text>
</comment>
<protein>
    <submittedName>
        <fullName evidence="2">Uncharacterized protein</fullName>
    </submittedName>
</protein>
<organism evidence="2 3">
    <name type="scientific">Cherax quadricarinatus</name>
    <name type="common">Australian red claw crayfish</name>
    <dbReference type="NCBI Taxonomy" id="27406"/>
    <lineage>
        <taxon>Eukaryota</taxon>
        <taxon>Metazoa</taxon>
        <taxon>Ecdysozoa</taxon>
        <taxon>Arthropoda</taxon>
        <taxon>Crustacea</taxon>
        <taxon>Multicrustacea</taxon>
        <taxon>Malacostraca</taxon>
        <taxon>Eumalacostraca</taxon>
        <taxon>Eucarida</taxon>
        <taxon>Decapoda</taxon>
        <taxon>Pleocyemata</taxon>
        <taxon>Astacidea</taxon>
        <taxon>Parastacoidea</taxon>
        <taxon>Parastacidae</taxon>
        <taxon>Cherax</taxon>
    </lineage>
</organism>
<dbReference type="AlphaFoldDB" id="A0AAW0XSC0"/>
<feature type="compositionally biased region" description="Polar residues" evidence="1">
    <location>
        <begin position="61"/>
        <end position="70"/>
    </location>
</feature>
<feature type="non-terminal residue" evidence="2">
    <location>
        <position position="322"/>
    </location>
</feature>
<accession>A0AAW0XSC0</accession>
<evidence type="ECO:0000313" key="2">
    <source>
        <dbReference type="EMBL" id="KAK8742223.1"/>
    </source>
</evidence>
<feature type="compositionally biased region" description="Polar residues" evidence="1">
    <location>
        <begin position="1"/>
        <end position="16"/>
    </location>
</feature>
<name>A0AAW0XSC0_CHEQU</name>
<evidence type="ECO:0000313" key="3">
    <source>
        <dbReference type="Proteomes" id="UP001445076"/>
    </source>
</evidence>
<reference evidence="2 3" key="1">
    <citation type="journal article" date="2024" name="BMC Genomics">
        <title>Genome assembly of redclaw crayfish (Cherax quadricarinatus) provides insights into its immune adaptation and hypoxia tolerance.</title>
        <authorList>
            <person name="Liu Z."/>
            <person name="Zheng J."/>
            <person name="Li H."/>
            <person name="Fang K."/>
            <person name="Wang S."/>
            <person name="He J."/>
            <person name="Zhou D."/>
            <person name="Weng S."/>
            <person name="Chi M."/>
            <person name="Gu Z."/>
            <person name="He J."/>
            <person name="Li F."/>
            <person name="Wang M."/>
        </authorList>
    </citation>
    <scope>NUCLEOTIDE SEQUENCE [LARGE SCALE GENOMIC DNA]</scope>
    <source>
        <strain evidence="2">ZL_2023a</strain>
    </source>
</reference>
<feature type="compositionally biased region" description="Low complexity" evidence="1">
    <location>
        <begin position="190"/>
        <end position="218"/>
    </location>
</feature>
<dbReference type="Proteomes" id="UP001445076">
    <property type="component" value="Unassembled WGS sequence"/>
</dbReference>
<keyword evidence="3" id="KW-1185">Reference proteome</keyword>
<gene>
    <name evidence="2" type="ORF">OTU49_002185</name>
</gene>
<feature type="non-terminal residue" evidence="2">
    <location>
        <position position="1"/>
    </location>
</feature>
<feature type="compositionally biased region" description="Low complexity" evidence="1">
    <location>
        <begin position="26"/>
        <end position="57"/>
    </location>
</feature>
<feature type="region of interest" description="Disordered" evidence="1">
    <location>
        <begin position="296"/>
        <end position="322"/>
    </location>
</feature>
<feature type="region of interest" description="Disordered" evidence="1">
    <location>
        <begin position="1"/>
        <end position="270"/>
    </location>
</feature>
<evidence type="ECO:0000256" key="1">
    <source>
        <dbReference type="SAM" id="MobiDB-lite"/>
    </source>
</evidence>
<feature type="compositionally biased region" description="Polar residues" evidence="1">
    <location>
        <begin position="143"/>
        <end position="160"/>
    </location>
</feature>
<feature type="compositionally biased region" description="Low complexity" evidence="1">
    <location>
        <begin position="161"/>
        <end position="178"/>
    </location>
</feature>
<feature type="compositionally biased region" description="Low complexity" evidence="1">
    <location>
        <begin position="78"/>
        <end position="136"/>
    </location>
</feature>
<proteinExistence type="predicted"/>
<dbReference type="EMBL" id="JARKIK010000029">
    <property type="protein sequence ID" value="KAK8742223.1"/>
    <property type="molecule type" value="Genomic_DNA"/>
</dbReference>
<sequence>TSASSEMRTVKQSYQVKQHYETRYTGSQQMGSVQPQQQQSMQHQTTQQTSSTSHHPPVFSKQYQTPSHMTSPPPNFNQVGSPFSQGGPGPQSKFPQQYAPQAAAPPRYAPQAAAPPQYAAQNAAPPQYAAQNAVPPHYAAQNIAPSQYAAQNAAPTQYDTQPQNAPQNIQPQYAPQPAEQFEKGPQPLYQQAPQISAQQQQAAPQTAVQPQTAAQPQKAPRKVTKPQGNAGPPKAEVEFPPGYSTAYSAVHGEWPPKIKNAPNLTTTYPSGFKYREQIPLDNVPAKVVMSQPAFKISQPIRRRGDDKWPPKGVNQPVQEEVS</sequence>